<organism evidence="1 2">
    <name type="scientific">Mycetohabitans endofungorum</name>
    <dbReference type="NCBI Taxonomy" id="417203"/>
    <lineage>
        <taxon>Bacteria</taxon>
        <taxon>Pseudomonadati</taxon>
        <taxon>Pseudomonadota</taxon>
        <taxon>Betaproteobacteria</taxon>
        <taxon>Burkholderiales</taxon>
        <taxon>Burkholderiaceae</taxon>
        <taxon>Mycetohabitans</taxon>
    </lineage>
</organism>
<keyword evidence="2" id="KW-1185">Reference proteome</keyword>
<dbReference type="RefSeq" id="WP_255779195.1">
    <property type="nucleotide sequence ID" value="NZ_CP062178.1"/>
</dbReference>
<evidence type="ECO:0000313" key="2">
    <source>
        <dbReference type="Proteomes" id="UP000243096"/>
    </source>
</evidence>
<proteinExistence type="predicted"/>
<accession>A0A2P5KD15</accession>
<dbReference type="Proteomes" id="UP000243096">
    <property type="component" value="Unassembled WGS sequence"/>
</dbReference>
<reference evidence="1 2" key="1">
    <citation type="submission" date="2018-01" db="EMBL/GenBank/DDBJ databases">
        <title>Genomic Encyclopedia of Type Strains, Phase III (KMG-III): the genomes of soil and plant-associated and newly described type strains.</title>
        <authorList>
            <person name="Whitman W."/>
        </authorList>
    </citation>
    <scope>NUCLEOTIDE SEQUENCE [LARGE SCALE GENOMIC DNA]</scope>
    <source>
        <strain evidence="1 2">HKI456</strain>
    </source>
</reference>
<dbReference type="EMBL" id="PRDW01000002">
    <property type="protein sequence ID" value="PPB84608.1"/>
    <property type="molecule type" value="Genomic_DNA"/>
</dbReference>
<gene>
    <name evidence="1" type="ORF">B0O95_1025</name>
</gene>
<evidence type="ECO:0000313" key="1">
    <source>
        <dbReference type="EMBL" id="PPB84608.1"/>
    </source>
</evidence>
<comment type="caution">
    <text evidence="1">The sequence shown here is derived from an EMBL/GenBank/DDBJ whole genome shotgun (WGS) entry which is preliminary data.</text>
</comment>
<name>A0A2P5KD15_9BURK</name>
<protein>
    <submittedName>
        <fullName evidence="1">Uncharacterized protein</fullName>
    </submittedName>
</protein>
<sequence length="41" mass="4365">MLHPLFCVLVVTGVPVKRLAKHSRIANVLLGALRAVSVAQS</sequence>
<dbReference type="AlphaFoldDB" id="A0A2P5KD15"/>